<keyword evidence="3" id="KW-1185">Reference proteome</keyword>
<reference evidence="2 3" key="1">
    <citation type="submission" date="2020-06" db="EMBL/GenBank/DDBJ databases">
        <authorList>
            <person name="Li R."/>
            <person name="Bekaert M."/>
        </authorList>
    </citation>
    <scope>NUCLEOTIDE SEQUENCE [LARGE SCALE GENOMIC DNA]</scope>
    <source>
        <strain evidence="3">wild</strain>
    </source>
</reference>
<feature type="region of interest" description="Disordered" evidence="1">
    <location>
        <begin position="125"/>
        <end position="159"/>
    </location>
</feature>
<evidence type="ECO:0000313" key="2">
    <source>
        <dbReference type="EMBL" id="CAC5421778.1"/>
    </source>
</evidence>
<feature type="region of interest" description="Disordered" evidence="1">
    <location>
        <begin position="73"/>
        <end position="96"/>
    </location>
</feature>
<accession>A0A6J8EMT4</accession>
<sequence length="269" mass="31302">MQKDIHDIVKCKAEEEGLHLMMELDQHNYDVYKVIIFWKLSDYQESLLDDCEEYRDDLERQEAVRRDWHPRGCARAREDEQPIGQTQDTTKETKRTTSTDNGCTCFCGKVCKNASGLKIHQSRMKCVPPHSGNQRIERSGQTEEETIQEANHSDDNLHVNQGGDEHIDQLTEIEQLTEGEEINLIEPTVRREMLEPRKEKIKWPTSADKGLWKAFDEDIENFLEATLAGNIDRKMRAMTSIIYSLGKDRFGLITYGKRERTQGQSNRRQ</sequence>
<protein>
    <submittedName>
        <fullName evidence="2">Uncharacterized protein</fullName>
    </submittedName>
</protein>
<evidence type="ECO:0000256" key="1">
    <source>
        <dbReference type="SAM" id="MobiDB-lite"/>
    </source>
</evidence>
<dbReference type="AlphaFoldDB" id="A0A6J8EMT4"/>
<gene>
    <name evidence="2" type="ORF">MCOR_53868</name>
</gene>
<organism evidence="2 3">
    <name type="scientific">Mytilus coruscus</name>
    <name type="common">Sea mussel</name>
    <dbReference type="NCBI Taxonomy" id="42192"/>
    <lineage>
        <taxon>Eukaryota</taxon>
        <taxon>Metazoa</taxon>
        <taxon>Spiralia</taxon>
        <taxon>Lophotrochozoa</taxon>
        <taxon>Mollusca</taxon>
        <taxon>Bivalvia</taxon>
        <taxon>Autobranchia</taxon>
        <taxon>Pteriomorphia</taxon>
        <taxon>Mytilida</taxon>
        <taxon>Mytiloidea</taxon>
        <taxon>Mytilidae</taxon>
        <taxon>Mytilinae</taxon>
        <taxon>Mytilus</taxon>
    </lineage>
</organism>
<dbReference type="Proteomes" id="UP000507470">
    <property type="component" value="Unassembled WGS sequence"/>
</dbReference>
<proteinExistence type="predicted"/>
<dbReference type="OrthoDB" id="416119at2759"/>
<name>A0A6J8EMT4_MYTCO</name>
<dbReference type="EMBL" id="CACVKT020009374">
    <property type="protein sequence ID" value="CAC5421778.1"/>
    <property type="molecule type" value="Genomic_DNA"/>
</dbReference>
<evidence type="ECO:0000313" key="3">
    <source>
        <dbReference type="Proteomes" id="UP000507470"/>
    </source>
</evidence>